<feature type="region of interest" description="Disordered" evidence="1">
    <location>
        <begin position="1"/>
        <end position="26"/>
    </location>
</feature>
<reference evidence="3 4" key="1">
    <citation type="submission" date="2024-03" db="EMBL/GenBank/DDBJ databases">
        <title>Draft genome sequence of Pseudonocardia nematodicida JCM 31783.</title>
        <authorList>
            <person name="Butdee W."/>
            <person name="Duangmal K."/>
        </authorList>
    </citation>
    <scope>NUCLEOTIDE SEQUENCE [LARGE SCALE GENOMIC DNA]</scope>
    <source>
        <strain evidence="3 4">JCM 31783</strain>
    </source>
</reference>
<dbReference type="InterPro" id="IPR036388">
    <property type="entry name" value="WH-like_DNA-bd_sf"/>
</dbReference>
<organism evidence="3 4">
    <name type="scientific">Pseudonocardia nematodicida</name>
    <dbReference type="NCBI Taxonomy" id="1206997"/>
    <lineage>
        <taxon>Bacteria</taxon>
        <taxon>Bacillati</taxon>
        <taxon>Actinomycetota</taxon>
        <taxon>Actinomycetes</taxon>
        <taxon>Pseudonocardiales</taxon>
        <taxon>Pseudonocardiaceae</taxon>
        <taxon>Pseudonocardia</taxon>
    </lineage>
</organism>
<evidence type="ECO:0000313" key="3">
    <source>
        <dbReference type="EMBL" id="MEQ3549671.1"/>
    </source>
</evidence>
<protein>
    <submittedName>
        <fullName evidence="3">Ltp family lipoprotein</fullName>
    </submittedName>
</protein>
<dbReference type="Pfam" id="PF07553">
    <property type="entry name" value="Lipoprotein_Ltp"/>
    <property type="match status" value="2"/>
</dbReference>
<dbReference type="EMBL" id="JBEDNQ010000001">
    <property type="protein sequence ID" value="MEQ3549671.1"/>
    <property type="molecule type" value="Genomic_DNA"/>
</dbReference>
<evidence type="ECO:0000256" key="1">
    <source>
        <dbReference type="SAM" id="MobiDB-lite"/>
    </source>
</evidence>
<dbReference type="RefSeq" id="WP_349296739.1">
    <property type="nucleotide sequence ID" value="NZ_JBEDNQ010000001.1"/>
</dbReference>
<dbReference type="Gene3D" id="1.10.10.10">
    <property type="entry name" value="Winged helix-like DNA-binding domain superfamily/Winged helix DNA-binding domain"/>
    <property type="match status" value="2"/>
</dbReference>
<evidence type="ECO:0000313" key="4">
    <source>
        <dbReference type="Proteomes" id="UP001494902"/>
    </source>
</evidence>
<comment type="caution">
    <text evidence="3">The sequence shown here is derived from an EMBL/GenBank/DDBJ whole genome shotgun (WGS) entry which is preliminary data.</text>
</comment>
<gene>
    <name evidence="3" type="ORF">WIS52_04220</name>
</gene>
<feature type="domain" description="Putative host cell surface-exposed lipoprotein Ltp-like HTH region" evidence="2">
    <location>
        <begin position="75"/>
        <end position="117"/>
    </location>
</feature>
<feature type="domain" description="Putative host cell surface-exposed lipoprotein Ltp-like HTH region" evidence="2">
    <location>
        <begin position="30"/>
        <end position="72"/>
    </location>
</feature>
<evidence type="ECO:0000259" key="2">
    <source>
        <dbReference type="Pfam" id="PF07553"/>
    </source>
</evidence>
<sequence length="121" mass="12997">MPTPDTTVSAPETFAAAPPEPATPALSVSQQNAIKSAESYLDYSAFSRQGLIDQLEYEQFSTADATYAVDHVTVDWNEQAAKSAKSYMDYSSFSRGSLIDQLEYEGFTAAQATHGADSVGL</sequence>
<keyword evidence="4" id="KW-1185">Reference proteome</keyword>
<dbReference type="Proteomes" id="UP001494902">
    <property type="component" value="Unassembled WGS sequence"/>
</dbReference>
<dbReference type="InterPro" id="IPR011434">
    <property type="entry name" value="Ltp-like_HTH"/>
</dbReference>
<accession>A0ABV1K5D3</accession>
<name>A0ABV1K5D3_9PSEU</name>
<proteinExistence type="predicted"/>
<keyword evidence="3" id="KW-0449">Lipoprotein</keyword>